<dbReference type="SMART" id="SM00054">
    <property type="entry name" value="EFh"/>
    <property type="match status" value="4"/>
</dbReference>
<proteinExistence type="predicted"/>
<dbReference type="GO" id="GO:0005509">
    <property type="term" value="F:calcium ion binding"/>
    <property type="evidence" value="ECO:0007669"/>
    <property type="project" value="InterPro"/>
</dbReference>
<organism evidence="4 5">
    <name type="scientific">Chlorella ohadii</name>
    <dbReference type="NCBI Taxonomy" id="2649997"/>
    <lineage>
        <taxon>Eukaryota</taxon>
        <taxon>Viridiplantae</taxon>
        <taxon>Chlorophyta</taxon>
        <taxon>core chlorophytes</taxon>
        <taxon>Trebouxiophyceae</taxon>
        <taxon>Chlorellales</taxon>
        <taxon>Chlorellaceae</taxon>
        <taxon>Chlorella clade</taxon>
        <taxon>Chlorella</taxon>
    </lineage>
</organism>
<comment type="caution">
    <text evidence="4">The sequence shown here is derived from an EMBL/GenBank/DDBJ whole genome shotgun (WGS) entry which is preliminary data.</text>
</comment>
<name>A0AAD5H4D6_9CHLO</name>
<dbReference type="Proteomes" id="UP001205105">
    <property type="component" value="Unassembled WGS sequence"/>
</dbReference>
<dbReference type="InterPro" id="IPR002048">
    <property type="entry name" value="EF_hand_dom"/>
</dbReference>
<evidence type="ECO:0000313" key="5">
    <source>
        <dbReference type="Proteomes" id="UP001205105"/>
    </source>
</evidence>
<keyword evidence="2" id="KW-0106">Calcium</keyword>
<feature type="domain" description="EF-hand" evidence="3">
    <location>
        <begin position="7"/>
        <end position="42"/>
    </location>
</feature>
<dbReference type="FunFam" id="1.10.238.10:FF:000001">
    <property type="entry name" value="Calmodulin 1"/>
    <property type="match status" value="1"/>
</dbReference>
<reference evidence="4" key="1">
    <citation type="submission" date="2020-11" db="EMBL/GenBank/DDBJ databases">
        <title>Chlorella ohadii genome sequencing and assembly.</title>
        <authorList>
            <person name="Murik O."/>
            <person name="Treves H."/>
            <person name="Kedem I."/>
            <person name="Shotland Y."/>
            <person name="Kaplan A."/>
        </authorList>
    </citation>
    <scope>NUCLEOTIDE SEQUENCE</scope>
    <source>
        <strain evidence="4">1</strain>
    </source>
</reference>
<evidence type="ECO:0000256" key="2">
    <source>
        <dbReference type="ARBA" id="ARBA00022837"/>
    </source>
</evidence>
<dbReference type="Pfam" id="PF13499">
    <property type="entry name" value="EF-hand_7"/>
    <property type="match status" value="2"/>
</dbReference>
<gene>
    <name evidence="4" type="ORF">COHA_007289</name>
</gene>
<dbReference type="GO" id="GO:0016460">
    <property type="term" value="C:myosin II complex"/>
    <property type="evidence" value="ECO:0007669"/>
    <property type="project" value="TreeGrafter"/>
</dbReference>
<feature type="domain" description="EF-hand" evidence="3">
    <location>
        <begin position="119"/>
        <end position="154"/>
    </location>
</feature>
<protein>
    <recommendedName>
        <fullName evidence="3">EF-hand domain-containing protein</fullName>
    </recommendedName>
</protein>
<evidence type="ECO:0000259" key="3">
    <source>
        <dbReference type="PROSITE" id="PS50222"/>
    </source>
</evidence>
<dbReference type="SUPFAM" id="SSF47473">
    <property type="entry name" value="EF-hand"/>
    <property type="match status" value="1"/>
</dbReference>
<dbReference type="InterPro" id="IPR011992">
    <property type="entry name" value="EF-hand-dom_pair"/>
</dbReference>
<feature type="domain" description="EF-hand" evidence="3">
    <location>
        <begin position="83"/>
        <end position="118"/>
    </location>
</feature>
<keyword evidence="1" id="KW-0677">Repeat</keyword>
<dbReference type="PROSITE" id="PS50222">
    <property type="entry name" value="EF_HAND_2"/>
    <property type="match status" value="4"/>
</dbReference>
<sequence>MADRRQQRRKALREVFDMFDKDSSGTIDAHELRAVLRALGQFPTAAELAELMQRMDANQDGSICFDEFEAAMAGQAEDEETERQLREVREVFSLFDTDHSGTLCADELQRALKILGVDMTCGEVALLISEVDADGDGEISCDELLAYVLQFEEGGGGRPDDPGGKH</sequence>
<dbReference type="InterPro" id="IPR050230">
    <property type="entry name" value="CALM/Myosin/TropC-like"/>
</dbReference>
<dbReference type="AlphaFoldDB" id="A0AAD5H4D6"/>
<dbReference type="PROSITE" id="PS00018">
    <property type="entry name" value="EF_HAND_1"/>
    <property type="match status" value="4"/>
</dbReference>
<keyword evidence="5" id="KW-1185">Reference proteome</keyword>
<accession>A0AAD5H4D6</accession>
<feature type="domain" description="EF-hand" evidence="3">
    <location>
        <begin position="43"/>
        <end position="78"/>
    </location>
</feature>
<evidence type="ECO:0000313" key="4">
    <source>
        <dbReference type="EMBL" id="KAI7838927.1"/>
    </source>
</evidence>
<dbReference type="Gene3D" id="1.10.238.10">
    <property type="entry name" value="EF-hand"/>
    <property type="match status" value="2"/>
</dbReference>
<dbReference type="PANTHER" id="PTHR23048">
    <property type="entry name" value="MYOSIN LIGHT CHAIN 1, 3"/>
    <property type="match status" value="1"/>
</dbReference>
<dbReference type="EMBL" id="JADXDR010000112">
    <property type="protein sequence ID" value="KAI7838927.1"/>
    <property type="molecule type" value="Genomic_DNA"/>
</dbReference>
<dbReference type="InterPro" id="IPR018247">
    <property type="entry name" value="EF_Hand_1_Ca_BS"/>
</dbReference>
<dbReference type="PANTHER" id="PTHR23048:SF0">
    <property type="entry name" value="CALMODULIN LIKE 3"/>
    <property type="match status" value="1"/>
</dbReference>
<evidence type="ECO:0000256" key="1">
    <source>
        <dbReference type="ARBA" id="ARBA00022737"/>
    </source>
</evidence>